<evidence type="ECO:0000256" key="2">
    <source>
        <dbReference type="SAM" id="SignalP"/>
    </source>
</evidence>
<dbReference type="Proteomes" id="UP000241421">
    <property type="component" value="Unassembled WGS sequence"/>
</dbReference>
<evidence type="ECO:0000256" key="1">
    <source>
        <dbReference type="SAM" id="MobiDB-lite"/>
    </source>
</evidence>
<keyword evidence="2" id="KW-0732">Signal</keyword>
<feature type="compositionally biased region" description="Low complexity" evidence="1">
    <location>
        <begin position="44"/>
        <end position="60"/>
    </location>
</feature>
<gene>
    <name evidence="3" type="ORF">C7C56_014070</name>
</gene>
<dbReference type="EMBL" id="PXWF02000229">
    <property type="protein sequence ID" value="PWF47790.1"/>
    <property type="molecule type" value="Genomic_DNA"/>
</dbReference>
<dbReference type="PROSITE" id="PS51257">
    <property type="entry name" value="PROKAR_LIPOPROTEIN"/>
    <property type="match status" value="1"/>
</dbReference>
<feature type="compositionally biased region" description="Gly residues" evidence="1">
    <location>
        <begin position="61"/>
        <end position="71"/>
    </location>
</feature>
<reference evidence="3 4" key="1">
    <citation type="submission" date="2018-04" db="EMBL/GenBank/DDBJ databases">
        <title>Massilia violaceinigra sp. nov., a novel purple-pigmented bacterium isolated from Tianshan glacier, Xinjiang, China.</title>
        <authorList>
            <person name="Wang H."/>
        </authorList>
    </citation>
    <scope>NUCLEOTIDE SEQUENCE [LARGE SCALE GENOMIC DNA]</scope>
    <source>
        <strain evidence="3 4">B448-2</strain>
    </source>
</reference>
<name>A0A2U2HJT1_9BURK</name>
<feature type="chain" id="PRO_5015502281" evidence="2">
    <location>
        <begin position="25"/>
        <end position="122"/>
    </location>
</feature>
<organism evidence="3 4">
    <name type="scientific">Massilia glaciei</name>
    <dbReference type="NCBI Taxonomy" id="1524097"/>
    <lineage>
        <taxon>Bacteria</taxon>
        <taxon>Pseudomonadati</taxon>
        <taxon>Pseudomonadota</taxon>
        <taxon>Betaproteobacteria</taxon>
        <taxon>Burkholderiales</taxon>
        <taxon>Oxalobacteraceae</taxon>
        <taxon>Telluria group</taxon>
        <taxon>Massilia</taxon>
    </lineage>
</organism>
<dbReference type="OrthoDB" id="7032527at2"/>
<dbReference type="AlphaFoldDB" id="A0A2U2HJT1"/>
<accession>A0A2U2HJT1</accession>
<proteinExistence type="predicted"/>
<evidence type="ECO:0000313" key="3">
    <source>
        <dbReference type="EMBL" id="PWF47790.1"/>
    </source>
</evidence>
<feature type="signal peptide" evidence="2">
    <location>
        <begin position="1"/>
        <end position="24"/>
    </location>
</feature>
<protein>
    <submittedName>
        <fullName evidence="3">Uncharacterized protein</fullName>
    </submittedName>
</protein>
<sequence length="122" mass="13008">MKTTFRSATWVATLVAAMATGGCAAWQERRHAQHHAGAEDAQPAAMAPGATGSSGATGASGSSGGGMGMGRGMMEMKAMCDMHKNMMSAKTPEERQAMMDERFKSMSPEMRKKHMEMMQACK</sequence>
<keyword evidence="4" id="KW-1185">Reference proteome</keyword>
<evidence type="ECO:0000313" key="4">
    <source>
        <dbReference type="Proteomes" id="UP000241421"/>
    </source>
</evidence>
<dbReference type="RefSeq" id="WP_106758010.1">
    <property type="nucleotide sequence ID" value="NZ_PXWF02000229.1"/>
</dbReference>
<comment type="caution">
    <text evidence="3">The sequence shown here is derived from an EMBL/GenBank/DDBJ whole genome shotgun (WGS) entry which is preliminary data.</text>
</comment>
<feature type="region of interest" description="Disordered" evidence="1">
    <location>
        <begin position="29"/>
        <end position="72"/>
    </location>
</feature>